<keyword evidence="11" id="KW-1208">Phospholipid metabolism</keyword>
<dbReference type="SMART" id="SM00046">
    <property type="entry name" value="DAGKc"/>
    <property type="match status" value="1"/>
</dbReference>
<keyword evidence="5" id="KW-0547">Nucleotide-binding</keyword>
<dbReference type="PROSITE" id="PS50146">
    <property type="entry name" value="DAGK"/>
    <property type="match status" value="1"/>
</dbReference>
<dbReference type="InterPro" id="IPR005218">
    <property type="entry name" value="Diacylglycerol/lipid_kinase"/>
</dbReference>
<evidence type="ECO:0000313" key="14">
    <source>
        <dbReference type="Proteomes" id="UP000075321"/>
    </source>
</evidence>
<organism evidence="13 14">
    <name type="scientific">Halalkalicoccus paucihalophilus</name>
    <dbReference type="NCBI Taxonomy" id="1008153"/>
    <lineage>
        <taxon>Archaea</taxon>
        <taxon>Methanobacteriati</taxon>
        <taxon>Methanobacteriota</taxon>
        <taxon>Stenosarchaea group</taxon>
        <taxon>Halobacteria</taxon>
        <taxon>Halobacteriales</taxon>
        <taxon>Halococcaceae</taxon>
        <taxon>Halalkalicoccus</taxon>
    </lineage>
</organism>
<dbReference type="GO" id="GO:0016301">
    <property type="term" value="F:kinase activity"/>
    <property type="evidence" value="ECO:0007669"/>
    <property type="project" value="UniProtKB-KW"/>
</dbReference>
<keyword evidence="2" id="KW-0444">Lipid biosynthesis</keyword>
<dbReference type="GO" id="GO:0005524">
    <property type="term" value="F:ATP binding"/>
    <property type="evidence" value="ECO:0007669"/>
    <property type="project" value="UniProtKB-KW"/>
</dbReference>
<name>A0A151AFL9_9EURY</name>
<dbReference type="PANTHER" id="PTHR12358">
    <property type="entry name" value="SPHINGOSINE KINASE"/>
    <property type="match status" value="1"/>
</dbReference>
<evidence type="ECO:0000256" key="1">
    <source>
        <dbReference type="ARBA" id="ARBA00001946"/>
    </source>
</evidence>
<dbReference type="PATRIC" id="fig|1008153.3.peg.1566"/>
<keyword evidence="9" id="KW-0443">Lipid metabolism</keyword>
<dbReference type="InterPro" id="IPR050187">
    <property type="entry name" value="Lipid_Phosphate_FormReg"/>
</dbReference>
<evidence type="ECO:0000256" key="8">
    <source>
        <dbReference type="ARBA" id="ARBA00022842"/>
    </source>
</evidence>
<dbReference type="PANTHER" id="PTHR12358:SF106">
    <property type="entry name" value="LIPID KINASE YEGS"/>
    <property type="match status" value="1"/>
</dbReference>
<dbReference type="AlphaFoldDB" id="A0A151AFL9"/>
<evidence type="ECO:0000256" key="5">
    <source>
        <dbReference type="ARBA" id="ARBA00022741"/>
    </source>
</evidence>
<evidence type="ECO:0000256" key="10">
    <source>
        <dbReference type="ARBA" id="ARBA00023209"/>
    </source>
</evidence>
<proteinExistence type="predicted"/>
<keyword evidence="14" id="KW-1185">Reference proteome</keyword>
<evidence type="ECO:0000256" key="7">
    <source>
        <dbReference type="ARBA" id="ARBA00022840"/>
    </source>
</evidence>
<dbReference type="Pfam" id="PF19279">
    <property type="entry name" value="YegS_C"/>
    <property type="match status" value="1"/>
</dbReference>
<evidence type="ECO:0000256" key="2">
    <source>
        <dbReference type="ARBA" id="ARBA00022516"/>
    </source>
</evidence>
<dbReference type="InterPro" id="IPR001206">
    <property type="entry name" value="Diacylglycerol_kinase_cat_dom"/>
</dbReference>
<gene>
    <name evidence="13" type="primary">yegS</name>
    <name evidence="13" type="ORF">HAPAU_15460</name>
</gene>
<keyword evidence="4" id="KW-0479">Metal-binding</keyword>
<keyword evidence="6 13" id="KW-0418">Kinase</keyword>
<dbReference type="SUPFAM" id="SSF111331">
    <property type="entry name" value="NAD kinase/diacylglycerol kinase-like"/>
    <property type="match status" value="1"/>
</dbReference>
<dbReference type="InterPro" id="IPR016064">
    <property type="entry name" value="NAD/diacylglycerol_kinase_sf"/>
</dbReference>
<keyword evidence="10" id="KW-0594">Phospholipid biosynthesis</keyword>
<dbReference type="Gene3D" id="3.40.50.10330">
    <property type="entry name" value="Probable inorganic polyphosphate/atp-NAD kinase, domain 1"/>
    <property type="match status" value="1"/>
</dbReference>
<dbReference type="Gene3D" id="2.60.200.40">
    <property type="match status" value="1"/>
</dbReference>
<keyword evidence="8" id="KW-0460">Magnesium</keyword>
<dbReference type="RefSeq" id="WP_066381164.1">
    <property type="nucleotide sequence ID" value="NZ_LTAZ01000004.1"/>
</dbReference>
<keyword evidence="7" id="KW-0067">ATP-binding</keyword>
<dbReference type="Proteomes" id="UP000075321">
    <property type="component" value="Unassembled WGS sequence"/>
</dbReference>
<reference evidence="13 14" key="1">
    <citation type="submission" date="2016-02" db="EMBL/GenBank/DDBJ databases">
        <title>Genome sequence of Halalkalicoccus paucihalophilus DSM 24557.</title>
        <authorList>
            <person name="Poehlein A."/>
            <person name="Daniel R."/>
        </authorList>
    </citation>
    <scope>NUCLEOTIDE SEQUENCE [LARGE SCALE GENOMIC DNA]</scope>
    <source>
        <strain evidence="13 14">DSM 24557</strain>
    </source>
</reference>
<dbReference type="OrthoDB" id="57577at2157"/>
<dbReference type="Pfam" id="PF00781">
    <property type="entry name" value="DAGK_cat"/>
    <property type="match status" value="1"/>
</dbReference>
<evidence type="ECO:0000256" key="3">
    <source>
        <dbReference type="ARBA" id="ARBA00022679"/>
    </source>
</evidence>
<dbReference type="GO" id="GO:0046872">
    <property type="term" value="F:metal ion binding"/>
    <property type="evidence" value="ECO:0007669"/>
    <property type="project" value="UniProtKB-KW"/>
</dbReference>
<dbReference type="InterPro" id="IPR045540">
    <property type="entry name" value="YegS/DAGK_C"/>
</dbReference>
<evidence type="ECO:0000256" key="6">
    <source>
        <dbReference type="ARBA" id="ARBA00022777"/>
    </source>
</evidence>
<evidence type="ECO:0000256" key="11">
    <source>
        <dbReference type="ARBA" id="ARBA00023264"/>
    </source>
</evidence>
<evidence type="ECO:0000259" key="12">
    <source>
        <dbReference type="PROSITE" id="PS50146"/>
    </source>
</evidence>
<feature type="domain" description="DAGKc" evidence="12">
    <location>
        <begin position="3"/>
        <end position="132"/>
    </location>
</feature>
<accession>A0A151AFL9</accession>
<sequence length="308" mass="32692">MAGDEDDCVVVVNPESGGPDDDISEIRELATEYGFDLAVSEEAGEPVSLTREAIEAGTTRIGACGGDGTVNEVVRGIDEADALGSTTLGVIPAGTGNNFAGNMGVESVEHGFSLLADGDTRRIDLGVAGDELFVNSCVCGLTADASESTSSELKGRFGELAYVFNTINRMRDFEAIPLHVHAEEEDEIWDGDAMFVLIGNARRFPAGGQEQANVEDGLFEVTIIEDVSTGQLVRETATRRLLGGEVSAIHRMTASSLTVEVRDGRSVSFSFDGEISQFDRLSCRVRPQTLAVRVGNGYDPVPPEPKGV</sequence>
<evidence type="ECO:0000256" key="9">
    <source>
        <dbReference type="ARBA" id="ARBA00023098"/>
    </source>
</evidence>
<dbReference type="GO" id="GO:0005886">
    <property type="term" value="C:plasma membrane"/>
    <property type="evidence" value="ECO:0007669"/>
    <property type="project" value="TreeGrafter"/>
</dbReference>
<comment type="cofactor">
    <cofactor evidence="1">
        <name>Mg(2+)</name>
        <dbReference type="ChEBI" id="CHEBI:18420"/>
    </cofactor>
</comment>
<dbReference type="EMBL" id="LTAZ01000004">
    <property type="protein sequence ID" value="KYH26448.1"/>
    <property type="molecule type" value="Genomic_DNA"/>
</dbReference>
<comment type="caution">
    <text evidence="13">The sequence shown here is derived from an EMBL/GenBank/DDBJ whole genome shotgun (WGS) entry which is preliminary data.</text>
</comment>
<dbReference type="GO" id="GO:0008654">
    <property type="term" value="P:phospholipid biosynthetic process"/>
    <property type="evidence" value="ECO:0007669"/>
    <property type="project" value="UniProtKB-KW"/>
</dbReference>
<evidence type="ECO:0000256" key="4">
    <source>
        <dbReference type="ARBA" id="ARBA00022723"/>
    </source>
</evidence>
<keyword evidence="3" id="KW-0808">Transferase</keyword>
<evidence type="ECO:0000313" key="13">
    <source>
        <dbReference type="EMBL" id="KYH26448.1"/>
    </source>
</evidence>
<dbReference type="NCBIfam" id="TIGR00147">
    <property type="entry name" value="YegS/Rv2252/BmrU family lipid kinase"/>
    <property type="match status" value="1"/>
</dbReference>
<protein>
    <submittedName>
        <fullName evidence="13">Lipid kinase YegS</fullName>
    </submittedName>
</protein>
<dbReference type="InterPro" id="IPR017438">
    <property type="entry name" value="ATP-NAD_kinase_N"/>
</dbReference>